<dbReference type="eggNOG" id="COG2026">
    <property type="taxonomic scope" value="Bacteria"/>
</dbReference>
<comment type="caution">
    <text evidence="2">The sequence shown here is derived from an EMBL/GenBank/DDBJ whole genome shotgun (WGS) entry which is preliminary data.</text>
</comment>
<evidence type="ECO:0000256" key="1">
    <source>
        <dbReference type="ARBA" id="ARBA00022649"/>
    </source>
</evidence>
<evidence type="ECO:0000313" key="2">
    <source>
        <dbReference type="EMBL" id="EAZ93377.1"/>
    </source>
</evidence>
<dbReference type="AlphaFoldDB" id="A3IHU5"/>
<proteinExistence type="predicted"/>
<name>A3IHU5_9CHRO</name>
<dbReference type="EMBL" id="AAXW01000002">
    <property type="protein sequence ID" value="EAZ93377.1"/>
    <property type="molecule type" value="Genomic_DNA"/>
</dbReference>
<dbReference type="InterPro" id="IPR035093">
    <property type="entry name" value="RelE/ParE_toxin_dom_sf"/>
</dbReference>
<dbReference type="InterPro" id="IPR052747">
    <property type="entry name" value="TA_system_RelE_toxin"/>
</dbReference>
<dbReference type="InterPro" id="IPR007712">
    <property type="entry name" value="RelE/ParE_toxin"/>
</dbReference>
<dbReference type="SUPFAM" id="SSF143011">
    <property type="entry name" value="RelE-like"/>
    <property type="match status" value="1"/>
</dbReference>
<protein>
    <recommendedName>
        <fullName evidence="4">Plasmid stabilization system</fullName>
    </recommendedName>
</protein>
<organism evidence="2 3">
    <name type="scientific">Crocosphaera chwakensis CCY0110</name>
    <dbReference type="NCBI Taxonomy" id="391612"/>
    <lineage>
        <taxon>Bacteria</taxon>
        <taxon>Bacillati</taxon>
        <taxon>Cyanobacteriota</taxon>
        <taxon>Cyanophyceae</taxon>
        <taxon>Oscillatoriophycideae</taxon>
        <taxon>Chroococcales</taxon>
        <taxon>Aphanothecaceae</taxon>
        <taxon>Crocosphaera</taxon>
        <taxon>Crocosphaera chwakensis</taxon>
    </lineage>
</organism>
<gene>
    <name evidence="2" type="ORF">CY0110_16317</name>
</gene>
<accession>A3IHU5</accession>
<evidence type="ECO:0008006" key="4">
    <source>
        <dbReference type="Google" id="ProtNLM"/>
    </source>
</evidence>
<sequence>MGKLSSQDKTRIIAKIEAMIDNLQGDVKKLTNFFPQYRLRVGNYRVLFDIEDNTLIIYRVKHRQNAYN</sequence>
<reference evidence="2 3" key="1">
    <citation type="submission" date="2007-03" db="EMBL/GenBank/DDBJ databases">
        <authorList>
            <person name="Stal L."/>
            <person name="Ferriera S."/>
            <person name="Johnson J."/>
            <person name="Kravitz S."/>
            <person name="Beeson K."/>
            <person name="Sutton G."/>
            <person name="Rogers Y.-H."/>
            <person name="Friedman R."/>
            <person name="Frazier M."/>
            <person name="Venter J.C."/>
        </authorList>
    </citation>
    <scope>NUCLEOTIDE SEQUENCE [LARGE SCALE GENOMIC DNA]</scope>
    <source>
        <strain evidence="2 3">CCY0110</strain>
    </source>
</reference>
<keyword evidence="1" id="KW-1277">Toxin-antitoxin system</keyword>
<dbReference type="PANTHER" id="PTHR38813">
    <property type="match status" value="1"/>
</dbReference>
<dbReference type="Gene3D" id="3.30.2310.20">
    <property type="entry name" value="RelE-like"/>
    <property type="match status" value="1"/>
</dbReference>
<dbReference type="Proteomes" id="UP000003781">
    <property type="component" value="Unassembled WGS sequence"/>
</dbReference>
<dbReference type="Pfam" id="PF05016">
    <property type="entry name" value="ParE_toxin"/>
    <property type="match status" value="1"/>
</dbReference>
<keyword evidence="3" id="KW-1185">Reference proteome</keyword>
<dbReference type="PANTHER" id="PTHR38813:SF1">
    <property type="entry name" value="TOXIN RELE1-RELATED"/>
    <property type="match status" value="1"/>
</dbReference>
<evidence type="ECO:0000313" key="3">
    <source>
        <dbReference type="Proteomes" id="UP000003781"/>
    </source>
</evidence>